<evidence type="ECO:0000256" key="2">
    <source>
        <dbReference type="ARBA" id="ARBA00005695"/>
    </source>
</evidence>
<dbReference type="OrthoDB" id="403896at2"/>
<dbReference type="GO" id="GO:0030288">
    <property type="term" value="C:outer membrane-bounded periplasmic space"/>
    <property type="evidence" value="ECO:0007669"/>
    <property type="project" value="UniProtKB-ARBA"/>
</dbReference>
<keyword evidence="4 6" id="KW-0732">Signal</keyword>
<accession>A0A0R1TJY6</accession>
<feature type="signal peptide" evidence="6">
    <location>
        <begin position="1"/>
        <end position="23"/>
    </location>
</feature>
<keyword evidence="3" id="KW-0813">Transport</keyword>
<comment type="similarity">
    <text evidence="2">Belongs to the bacterial solute-binding protein 5 family.</text>
</comment>
<proteinExistence type="inferred from homology"/>
<evidence type="ECO:0000256" key="6">
    <source>
        <dbReference type="SAM" id="SignalP"/>
    </source>
</evidence>
<feature type="domain" description="Solute-binding protein family 5" evidence="7">
    <location>
        <begin position="74"/>
        <end position="464"/>
    </location>
</feature>
<dbReference type="Gene3D" id="3.10.105.10">
    <property type="entry name" value="Dipeptide-binding Protein, Domain 3"/>
    <property type="match status" value="1"/>
</dbReference>
<dbReference type="PANTHER" id="PTHR30290">
    <property type="entry name" value="PERIPLASMIC BINDING COMPONENT OF ABC TRANSPORTER"/>
    <property type="match status" value="1"/>
</dbReference>
<dbReference type="Gene3D" id="3.40.190.10">
    <property type="entry name" value="Periplasmic binding protein-like II"/>
    <property type="match status" value="1"/>
</dbReference>
<dbReference type="InterPro" id="IPR000914">
    <property type="entry name" value="SBP_5_dom"/>
</dbReference>
<comment type="subcellular location">
    <subcellularLocation>
        <location evidence="1">Cell envelope</location>
    </subcellularLocation>
</comment>
<evidence type="ECO:0000313" key="9">
    <source>
        <dbReference type="Proteomes" id="UP000051048"/>
    </source>
</evidence>
<dbReference type="AlphaFoldDB" id="A0A0R1TJY6"/>
<gene>
    <name evidence="8" type="ORF">FC36_GL001699</name>
</gene>
<reference evidence="8 9" key="1">
    <citation type="journal article" date="2015" name="Genome Announc.">
        <title>Expanding the biotechnology potential of lactobacilli through comparative genomics of 213 strains and associated genera.</title>
        <authorList>
            <person name="Sun Z."/>
            <person name="Harris H.M."/>
            <person name="McCann A."/>
            <person name="Guo C."/>
            <person name="Argimon S."/>
            <person name="Zhang W."/>
            <person name="Yang X."/>
            <person name="Jeffery I.B."/>
            <person name="Cooney J.C."/>
            <person name="Kagawa T.F."/>
            <person name="Liu W."/>
            <person name="Song Y."/>
            <person name="Salvetti E."/>
            <person name="Wrobel A."/>
            <person name="Rasinkangas P."/>
            <person name="Parkhill J."/>
            <person name="Rea M.C."/>
            <person name="O'Sullivan O."/>
            <person name="Ritari J."/>
            <person name="Douillard F.P."/>
            <person name="Paul Ross R."/>
            <person name="Yang R."/>
            <person name="Briner A.E."/>
            <person name="Felis G.E."/>
            <person name="de Vos W.M."/>
            <person name="Barrangou R."/>
            <person name="Klaenhammer T.R."/>
            <person name="Caufield P.W."/>
            <person name="Cui Y."/>
            <person name="Zhang H."/>
            <person name="O'Toole P.W."/>
        </authorList>
    </citation>
    <scope>NUCLEOTIDE SEQUENCE [LARGE SCALE GENOMIC DNA]</scope>
    <source>
        <strain evidence="8 9">DSM 15833</strain>
    </source>
</reference>
<dbReference type="PANTHER" id="PTHR30290:SF10">
    <property type="entry name" value="PERIPLASMIC OLIGOPEPTIDE-BINDING PROTEIN-RELATED"/>
    <property type="match status" value="1"/>
</dbReference>
<sequence>MKKSKVLSLAVALLAGVTLVACGKQNKTGSADKQVLKLSATAPLDTIDISKATGYGQTGNVFESFYRLGEDGKPTAGLAKSGQVSKDGLTWTFKLREANWSNGDQITAQDFVYSWQRTINPKTKSPYSYLFSGIKNADDIVAGKKKSSELGISAPDKRTVVVTLEKPIAYFKVLMAYPLFGPQNQKVVEKYGKKYATKSQYMVYSGPFKITKWNGTSNKWSFVKNNQYWDKNKVKLNKINYTVVENTNTGYQLYQQNKLDLTPLSSQQVKNLKNSDQFKSYPYSYVAFLAYNFNDENETNRKALNNVNIRKALSLALDRKTLTKKVFGDGSSVPLGFVATGLATNEDNGQDFAKEQVVKDTVDYNTKLAKQYWQKGLEETGLKELKFNILASNDNANNDALTQYLQSQYTKVLPGLTVEVTNIPGNSATTRARQGDFDIYVSGWGGDFNDPITFLQIMTSGTSYNYGKYESQAYNDLIAKATNADANDKAARWNDLVQAAKIINQEQGVTPLYQQTTAYMQKSHVKGIIHNTAGTQWNYKYTYIK</sequence>
<comment type="caution">
    <text evidence="8">The sequence shown here is derived from an EMBL/GenBank/DDBJ whole genome shotgun (WGS) entry which is preliminary data.</text>
</comment>
<feature type="chain" id="PRO_5006411239" evidence="6">
    <location>
        <begin position="24"/>
        <end position="545"/>
    </location>
</feature>
<dbReference type="Gene3D" id="3.90.76.10">
    <property type="entry name" value="Dipeptide-binding Protein, Domain 1"/>
    <property type="match status" value="1"/>
</dbReference>
<dbReference type="EMBL" id="AZFH01000036">
    <property type="protein sequence ID" value="KRL81495.1"/>
    <property type="molecule type" value="Genomic_DNA"/>
</dbReference>
<dbReference type="STRING" id="1423740.FC36_GL001699"/>
<keyword evidence="5" id="KW-0571">Peptide transport</keyword>
<dbReference type="FunFam" id="3.90.76.10:FF:000001">
    <property type="entry name" value="Oligopeptide ABC transporter substrate-binding protein"/>
    <property type="match status" value="1"/>
</dbReference>
<name>A0A0R1TJY6_9LACO</name>
<dbReference type="FunFam" id="3.10.105.10:FF:000001">
    <property type="entry name" value="Oligopeptide ABC transporter, oligopeptide-binding protein"/>
    <property type="match status" value="1"/>
</dbReference>
<dbReference type="PROSITE" id="PS51257">
    <property type="entry name" value="PROKAR_LIPOPROTEIN"/>
    <property type="match status" value="1"/>
</dbReference>
<evidence type="ECO:0000256" key="1">
    <source>
        <dbReference type="ARBA" id="ARBA00004196"/>
    </source>
</evidence>
<dbReference type="InterPro" id="IPR039424">
    <property type="entry name" value="SBP_5"/>
</dbReference>
<dbReference type="PATRIC" id="fig|1423740.3.peg.1833"/>
<dbReference type="PIRSF" id="PIRSF002741">
    <property type="entry name" value="MppA"/>
    <property type="match status" value="1"/>
</dbReference>
<evidence type="ECO:0000259" key="7">
    <source>
        <dbReference type="Pfam" id="PF00496"/>
    </source>
</evidence>
<dbReference type="Proteomes" id="UP000051048">
    <property type="component" value="Unassembled WGS sequence"/>
</dbReference>
<evidence type="ECO:0000256" key="3">
    <source>
        <dbReference type="ARBA" id="ARBA00022448"/>
    </source>
</evidence>
<dbReference type="CDD" id="cd08504">
    <property type="entry name" value="PBP2_OppA"/>
    <property type="match status" value="1"/>
</dbReference>
<dbReference type="Pfam" id="PF00496">
    <property type="entry name" value="SBP_bac_5"/>
    <property type="match status" value="1"/>
</dbReference>
<evidence type="ECO:0000313" key="8">
    <source>
        <dbReference type="EMBL" id="KRL81495.1"/>
    </source>
</evidence>
<evidence type="ECO:0000256" key="5">
    <source>
        <dbReference type="ARBA" id="ARBA00022856"/>
    </source>
</evidence>
<dbReference type="GO" id="GO:0043190">
    <property type="term" value="C:ATP-binding cassette (ABC) transporter complex"/>
    <property type="evidence" value="ECO:0007669"/>
    <property type="project" value="InterPro"/>
</dbReference>
<evidence type="ECO:0000256" key="4">
    <source>
        <dbReference type="ARBA" id="ARBA00022729"/>
    </source>
</evidence>
<dbReference type="GO" id="GO:0015833">
    <property type="term" value="P:peptide transport"/>
    <property type="evidence" value="ECO:0007669"/>
    <property type="project" value="UniProtKB-KW"/>
</dbReference>
<organism evidence="8 9">
    <name type="scientific">Ligilactobacillus equi DSM 15833 = JCM 10991</name>
    <dbReference type="NCBI Taxonomy" id="1423740"/>
    <lineage>
        <taxon>Bacteria</taxon>
        <taxon>Bacillati</taxon>
        <taxon>Bacillota</taxon>
        <taxon>Bacilli</taxon>
        <taxon>Lactobacillales</taxon>
        <taxon>Lactobacillaceae</taxon>
        <taxon>Ligilactobacillus</taxon>
    </lineage>
</organism>
<dbReference type="RefSeq" id="WP_025020709.1">
    <property type="nucleotide sequence ID" value="NZ_AZFH01000036.1"/>
</dbReference>
<keyword evidence="5" id="KW-0653">Protein transport</keyword>
<dbReference type="SUPFAM" id="SSF53850">
    <property type="entry name" value="Periplasmic binding protein-like II"/>
    <property type="match status" value="1"/>
</dbReference>
<protein>
    <submittedName>
        <fullName evidence="8">Oligopeptide-binding protein oppa</fullName>
    </submittedName>
</protein>
<dbReference type="GO" id="GO:1904680">
    <property type="term" value="F:peptide transmembrane transporter activity"/>
    <property type="evidence" value="ECO:0007669"/>
    <property type="project" value="TreeGrafter"/>
</dbReference>
<dbReference type="InterPro" id="IPR030678">
    <property type="entry name" value="Peptide/Ni-bd"/>
</dbReference>